<dbReference type="RefSeq" id="WP_183927847.1">
    <property type="nucleotide sequence ID" value="NZ_JACIGM010000012.1"/>
</dbReference>
<proteinExistence type="predicted"/>
<dbReference type="EMBL" id="JACIGM010000012">
    <property type="protein sequence ID" value="MBB4277242.1"/>
    <property type="molecule type" value="Genomic_DNA"/>
</dbReference>
<evidence type="ECO:0000313" key="1">
    <source>
        <dbReference type="EMBL" id="MBB4277242.1"/>
    </source>
</evidence>
<reference evidence="1 2" key="1">
    <citation type="submission" date="2020-08" db="EMBL/GenBank/DDBJ databases">
        <title>Genomic Encyclopedia of Type Strains, Phase IV (KMG-V): Genome sequencing to study the core and pangenomes of soil and plant-associated prokaryotes.</title>
        <authorList>
            <person name="Whitman W."/>
        </authorList>
    </citation>
    <scope>NUCLEOTIDE SEQUENCE [LARGE SCALE GENOMIC DNA]</scope>
    <source>
        <strain evidence="1 2">SEMIA 402</strain>
    </source>
</reference>
<evidence type="ECO:0000313" key="2">
    <source>
        <dbReference type="Proteomes" id="UP000533641"/>
    </source>
</evidence>
<dbReference type="AlphaFoldDB" id="A0A7W6RRF4"/>
<gene>
    <name evidence="1" type="ORF">GGE12_005045</name>
</gene>
<organism evidence="1 2">
    <name type="scientific">Rhizobium mongolense</name>
    <dbReference type="NCBI Taxonomy" id="57676"/>
    <lineage>
        <taxon>Bacteria</taxon>
        <taxon>Pseudomonadati</taxon>
        <taxon>Pseudomonadota</taxon>
        <taxon>Alphaproteobacteria</taxon>
        <taxon>Hyphomicrobiales</taxon>
        <taxon>Rhizobiaceae</taxon>
        <taxon>Rhizobium/Agrobacterium group</taxon>
        <taxon>Rhizobium</taxon>
    </lineage>
</organism>
<protein>
    <submittedName>
        <fullName evidence="1">Uncharacterized protein</fullName>
    </submittedName>
</protein>
<name>A0A7W6RRF4_9HYPH</name>
<accession>A0A7W6RRF4</accession>
<dbReference type="Proteomes" id="UP000533641">
    <property type="component" value="Unassembled WGS sequence"/>
</dbReference>
<sequence>MTIVTRRTGGAINSTATKRVTGALTESTTKRVPAALLGLGPFLLLEGDYDGALILTEPDDVQAQEDNMELEGFMRLEGSQE</sequence>
<comment type="caution">
    <text evidence="1">The sequence shown here is derived from an EMBL/GenBank/DDBJ whole genome shotgun (WGS) entry which is preliminary data.</text>
</comment>